<name>A0A1B1BAH7_9ACTN</name>
<dbReference type="Proteomes" id="UP000092659">
    <property type="component" value="Chromosome"/>
</dbReference>
<sequence>MAVMAVGGCSGTSGPENGDSAKKPAPSGFSGTEPSIPPLVPAAGGDPSKPVDFKGGGAVVRPDGSMTLPLDAYVSMKDERTIIRAENVLAQQCMRDKGLKLPEALMLDNGPEPPAPYVIYGVMDMKAVKVYGYREPSPEPKPASGRAVDDDITPAVKRAYFDDPKSGRLGCAGKARRKLGGKNPETLFMVVQQLRSQTLSATFQDSRVVATVSTWSACMKKSGYNYDNPLAPAHDRSLLGKGLPVPKGATLPPPSPAEIAAAVTDVECKRKAQYVQTAALISAAYEREIIKQRAKQLQDARRTQKLKVESAEKIIKTGA</sequence>
<organism evidence="2 3">
    <name type="scientific">Streptomyces griseochromogenes</name>
    <dbReference type="NCBI Taxonomy" id="68214"/>
    <lineage>
        <taxon>Bacteria</taxon>
        <taxon>Bacillati</taxon>
        <taxon>Actinomycetota</taxon>
        <taxon>Actinomycetes</taxon>
        <taxon>Kitasatosporales</taxon>
        <taxon>Streptomycetaceae</taxon>
        <taxon>Streptomyces</taxon>
    </lineage>
</organism>
<dbReference type="EMBL" id="CP016279">
    <property type="protein sequence ID" value="ANP55833.1"/>
    <property type="molecule type" value="Genomic_DNA"/>
</dbReference>
<dbReference type="KEGG" id="sgs:AVL59_45085"/>
<gene>
    <name evidence="2" type="ORF">AVL59_45085</name>
</gene>
<accession>A0A1B1BAH7</accession>
<reference evidence="2 3" key="1">
    <citation type="submission" date="2016-06" db="EMBL/GenBank/DDBJ databases">
        <title>Complete genome sequence of Streptomyces griseochromogenes ATCC 14511, the Blasticidin S producer.</title>
        <authorList>
            <person name="Wu L."/>
        </authorList>
    </citation>
    <scope>NUCLEOTIDE SEQUENCE [LARGE SCALE GENOMIC DNA]</scope>
    <source>
        <strain evidence="2 3">ATCC 14511</strain>
    </source>
</reference>
<evidence type="ECO:0000313" key="3">
    <source>
        <dbReference type="Proteomes" id="UP000092659"/>
    </source>
</evidence>
<evidence type="ECO:0000256" key="1">
    <source>
        <dbReference type="SAM" id="MobiDB-lite"/>
    </source>
</evidence>
<proteinExistence type="predicted"/>
<dbReference type="AlphaFoldDB" id="A0A1B1BAH7"/>
<protein>
    <submittedName>
        <fullName evidence="2">Uncharacterized protein</fullName>
    </submittedName>
</protein>
<feature type="region of interest" description="Disordered" evidence="1">
    <location>
        <begin position="1"/>
        <end position="51"/>
    </location>
</feature>
<evidence type="ECO:0000313" key="2">
    <source>
        <dbReference type="EMBL" id="ANP55833.1"/>
    </source>
</evidence>